<dbReference type="RefSeq" id="YP_010657599.1">
    <property type="nucleotide sequence ID" value="NC_070848.1"/>
</dbReference>
<keyword evidence="2" id="KW-1185">Reference proteome</keyword>
<evidence type="ECO:0000313" key="1">
    <source>
        <dbReference type="EMBL" id="UAW01164.1"/>
    </source>
</evidence>
<organism evidence="1 2">
    <name type="scientific">Vibrio phage BUCT194</name>
    <dbReference type="NCBI Taxonomy" id="2859072"/>
    <lineage>
        <taxon>Viruses</taxon>
        <taxon>Duplodnaviria</taxon>
        <taxon>Heunggongvirae</taxon>
        <taxon>Uroviricota</taxon>
        <taxon>Caudoviricetes</taxon>
        <taxon>Schitoviridae</taxon>
        <taxon>Varunavirus</taxon>
        <taxon>Varunavirus BUCT194</taxon>
    </lineage>
</organism>
<dbReference type="KEGG" id="vg:77933518"/>
<dbReference type="EMBL" id="MZ447858">
    <property type="protein sequence ID" value="UAW01164.1"/>
    <property type="molecule type" value="Genomic_DNA"/>
</dbReference>
<sequence length="89" mass="10623">MELKDILNEEEYSVYLRMVETNIIIPSGSHYFIAGLGDPYMEFPRTSLDVLRHITEHLTVLRVRDKFQREVDNYKNKVRCLERELYGTN</sequence>
<evidence type="ECO:0000313" key="2">
    <source>
        <dbReference type="Proteomes" id="UP000828026"/>
    </source>
</evidence>
<protein>
    <submittedName>
        <fullName evidence="1">Uncharacterized protein</fullName>
    </submittedName>
</protein>
<name>A0AAE8XGY9_9CAUD</name>
<reference evidence="1 2" key="1">
    <citation type="submission" date="2021-06" db="EMBL/GenBank/DDBJ databases">
        <authorList>
            <person name="Chen R."/>
            <person name="Qin H."/>
            <person name="He S."/>
            <person name="Han P."/>
            <person name="Xu F."/>
            <person name="Sun H."/>
            <person name="Fan H."/>
            <person name="Tong Y."/>
        </authorList>
    </citation>
    <scope>NUCLEOTIDE SEQUENCE [LARGE SCALE GENOMIC DNA]</scope>
</reference>
<dbReference type="GeneID" id="77933518"/>
<accession>A0AAE8XGY9</accession>
<dbReference type="Proteomes" id="UP000828026">
    <property type="component" value="Segment"/>
</dbReference>
<proteinExistence type="predicted"/>